<proteinExistence type="predicted"/>
<organism evidence="2">
    <name type="scientific">marine metagenome</name>
    <dbReference type="NCBI Taxonomy" id="408172"/>
    <lineage>
        <taxon>unclassified sequences</taxon>
        <taxon>metagenomes</taxon>
        <taxon>ecological metagenomes</taxon>
    </lineage>
</organism>
<dbReference type="CDD" id="cd00531">
    <property type="entry name" value="NTF2_like"/>
    <property type="match status" value="1"/>
</dbReference>
<accession>A0A382EJR1</accession>
<dbReference type="InterPro" id="IPR032710">
    <property type="entry name" value="NTF2-like_dom_sf"/>
</dbReference>
<dbReference type="AlphaFoldDB" id="A0A382EJR1"/>
<sequence>MKKFIRSFLTLLLCLSFYIQVSAQEDPPMSQNEQIIREFIAAWSNLDPVELASYFTEDGTYHNIPSGPVNGRENIEQFIAGFSSSWDSTDWEIISLLADGNLVMVERLDKTIVAGSPVNLPCFGYFQLLDGKIKIWRDYFDLATYTSALAVALKTN</sequence>
<name>A0A382EJR1_9ZZZZ</name>
<gene>
    <name evidence="2" type="ORF">METZ01_LOCUS203007</name>
</gene>
<evidence type="ECO:0000313" key="2">
    <source>
        <dbReference type="EMBL" id="SVB50153.1"/>
    </source>
</evidence>
<reference evidence="2" key="1">
    <citation type="submission" date="2018-05" db="EMBL/GenBank/DDBJ databases">
        <authorList>
            <person name="Lanie J.A."/>
            <person name="Ng W.-L."/>
            <person name="Kazmierczak K.M."/>
            <person name="Andrzejewski T.M."/>
            <person name="Davidsen T.M."/>
            <person name="Wayne K.J."/>
            <person name="Tettelin H."/>
            <person name="Glass J.I."/>
            <person name="Rusch D."/>
            <person name="Podicherti R."/>
            <person name="Tsui H.-C.T."/>
            <person name="Winkler M.E."/>
        </authorList>
    </citation>
    <scope>NUCLEOTIDE SEQUENCE</scope>
</reference>
<feature type="domain" description="Limonene-1,2-epoxide hydrolase" evidence="1">
    <location>
        <begin position="31"/>
        <end position="148"/>
    </location>
</feature>
<dbReference type="EMBL" id="UINC01044551">
    <property type="protein sequence ID" value="SVB50153.1"/>
    <property type="molecule type" value="Genomic_DNA"/>
</dbReference>
<dbReference type="Gene3D" id="3.10.450.50">
    <property type="match status" value="1"/>
</dbReference>
<dbReference type="Pfam" id="PF07858">
    <property type="entry name" value="LEH"/>
    <property type="match status" value="1"/>
</dbReference>
<evidence type="ECO:0000259" key="1">
    <source>
        <dbReference type="Pfam" id="PF07858"/>
    </source>
</evidence>
<protein>
    <recommendedName>
        <fullName evidence="1">Limonene-1,2-epoxide hydrolase domain-containing protein</fullName>
    </recommendedName>
</protein>
<dbReference type="InterPro" id="IPR013100">
    <property type="entry name" value="LEH"/>
</dbReference>
<dbReference type="SUPFAM" id="SSF54427">
    <property type="entry name" value="NTF2-like"/>
    <property type="match status" value="1"/>
</dbReference>